<evidence type="ECO:0000259" key="1">
    <source>
        <dbReference type="Pfam" id="PF08241"/>
    </source>
</evidence>
<protein>
    <submittedName>
        <fullName evidence="2">Unannotated protein</fullName>
    </submittedName>
</protein>
<dbReference type="InterPro" id="IPR013216">
    <property type="entry name" value="Methyltransf_11"/>
</dbReference>
<dbReference type="PANTHER" id="PTHR42912">
    <property type="entry name" value="METHYLTRANSFERASE"/>
    <property type="match status" value="1"/>
</dbReference>
<organism evidence="2">
    <name type="scientific">freshwater metagenome</name>
    <dbReference type="NCBI Taxonomy" id="449393"/>
    <lineage>
        <taxon>unclassified sequences</taxon>
        <taxon>metagenomes</taxon>
        <taxon>ecological metagenomes</taxon>
    </lineage>
</organism>
<dbReference type="SUPFAM" id="SSF53335">
    <property type="entry name" value="S-adenosyl-L-methionine-dependent methyltransferases"/>
    <property type="match status" value="1"/>
</dbReference>
<sequence length="228" mass="26258">MELTTGKSNFEVFLSSGKASKRDIEQVLALHGRTLADFSRVLDFGVGVGRVSRHLDEIAELVGVDVMPEMIAWLKEEMPFGTWIQNNEYPPLPFDAGSFDLVINHSVFTHLNIEHQDLWLAELSRVLKPGGLAILSFSGDVPFAGYLKSLRDNGAPERAIIHEADFLREGYKWIEEDSWRDTDFPDWYHSMFHSPQYVFKHWAQWFEIISWKKCGNLNFQDNIVARKI</sequence>
<accession>A0A6J7HBN0</accession>
<dbReference type="Pfam" id="PF08241">
    <property type="entry name" value="Methyltransf_11"/>
    <property type="match status" value="1"/>
</dbReference>
<reference evidence="2" key="1">
    <citation type="submission" date="2020-05" db="EMBL/GenBank/DDBJ databases">
        <authorList>
            <person name="Chiriac C."/>
            <person name="Salcher M."/>
            <person name="Ghai R."/>
            <person name="Kavagutti S V."/>
        </authorList>
    </citation>
    <scope>NUCLEOTIDE SEQUENCE</scope>
</reference>
<dbReference type="Gene3D" id="3.40.50.150">
    <property type="entry name" value="Vaccinia Virus protein VP39"/>
    <property type="match status" value="1"/>
</dbReference>
<dbReference type="EMBL" id="CAFBMZ010000010">
    <property type="protein sequence ID" value="CAB4918417.1"/>
    <property type="molecule type" value="Genomic_DNA"/>
</dbReference>
<name>A0A6J7HBN0_9ZZZZ</name>
<dbReference type="InterPro" id="IPR050508">
    <property type="entry name" value="Methyltransf_Superfamily"/>
</dbReference>
<evidence type="ECO:0000313" key="2">
    <source>
        <dbReference type="EMBL" id="CAB4918417.1"/>
    </source>
</evidence>
<proteinExistence type="predicted"/>
<dbReference type="CDD" id="cd02440">
    <property type="entry name" value="AdoMet_MTases"/>
    <property type="match status" value="1"/>
</dbReference>
<dbReference type="GO" id="GO:0008757">
    <property type="term" value="F:S-adenosylmethionine-dependent methyltransferase activity"/>
    <property type="evidence" value="ECO:0007669"/>
    <property type="project" value="InterPro"/>
</dbReference>
<gene>
    <name evidence="2" type="ORF">UFOPK3684_00246</name>
</gene>
<dbReference type="AlphaFoldDB" id="A0A6J7HBN0"/>
<dbReference type="InterPro" id="IPR029063">
    <property type="entry name" value="SAM-dependent_MTases_sf"/>
</dbReference>
<feature type="domain" description="Methyltransferase type 11" evidence="1">
    <location>
        <begin position="42"/>
        <end position="134"/>
    </location>
</feature>